<gene>
    <name evidence="1" type="ORF">BJ138DRAFT_1102883</name>
</gene>
<comment type="caution">
    <text evidence="1">The sequence shown here is derived from an EMBL/GenBank/DDBJ whole genome shotgun (WGS) entry which is preliminary data.</text>
</comment>
<dbReference type="Proteomes" id="UP000790377">
    <property type="component" value="Unassembled WGS sequence"/>
</dbReference>
<protein>
    <submittedName>
        <fullName evidence="1">Uncharacterized protein</fullName>
    </submittedName>
</protein>
<accession>A0ACB8A911</accession>
<dbReference type="EMBL" id="MU267773">
    <property type="protein sequence ID" value="KAH7909197.1"/>
    <property type="molecule type" value="Genomic_DNA"/>
</dbReference>
<organism evidence="1 2">
    <name type="scientific">Hygrophoropsis aurantiaca</name>
    <dbReference type="NCBI Taxonomy" id="72124"/>
    <lineage>
        <taxon>Eukaryota</taxon>
        <taxon>Fungi</taxon>
        <taxon>Dikarya</taxon>
        <taxon>Basidiomycota</taxon>
        <taxon>Agaricomycotina</taxon>
        <taxon>Agaricomycetes</taxon>
        <taxon>Agaricomycetidae</taxon>
        <taxon>Boletales</taxon>
        <taxon>Coniophorineae</taxon>
        <taxon>Hygrophoropsidaceae</taxon>
        <taxon>Hygrophoropsis</taxon>
    </lineage>
</organism>
<keyword evidence="2" id="KW-1185">Reference proteome</keyword>
<reference evidence="1" key="1">
    <citation type="journal article" date="2021" name="New Phytol.">
        <title>Evolutionary innovations through gain and loss of genes in the ectomycorrhizal Boletales.</title>
        <authorList>
            <person name="Wu G."/>
            <person name="Miyauchi S."/>
            <person name="Morin E."/>
            <person name="Kuo A."/>
            <person name="Drula E."/>
            <person name="Varga T."/>
            <person name="Kohler A."/>
            <person name="Feng B."/>
            <person name="Cao Y."/>
            <person name="Lipzen A."/>
            <person name="Daum C."/>
            <person name="Hundley H."/>
            <person name="Pangilinan J."/>
            <person name="Johnson J."/>
            <person name="Barry K."/>
            <person name="LaButti K."/>
            <person name="Ng V."/>
            <person name="Ahrendt S."/>
            <person name="Min B."/>
            <person name="Choi I.G."/>
            <person name="Park H."/>
            <person name="Plett J.M."/>
            <person name="Magnuson J."/>
            <person name="Spatafora J.W."/>
            <person name="Nagy L.G."/>
            <person name="Henrissat B."/>
            <person name="Grigoriev I.V."/>
            <person name="Yang Z.L."/>
            <person name="Xu J."/>
            <person name="Martin F.M."/>
        </authorList>
    </citation>
    <scope>NUCLEOTIDE SEQUENCE</scope>
    <source>
        <strain evidence="1">ATCC 28755</strain>
    </source>
</reference>
<evidence type="ECO:0000313" key="2">
    <source>
        <dbReference type="Proteomes" id="UP000790377"/>
    </source>
</evidence>
<evidence type="ECO:0000313" key="1">
    <source>
        <dbReference type="EMBL" id="KAH7909197.1"/>
    </source>
</evidence>
<proteinExistence type="predicted"/>
<sequence>MTDIDSDHRQQLPSGPHSMPPTPTSSFAPLTALISGRSPIFQSMLSLPQPADLETTTSFTPPIIPMQEDRHILEKLLLHCYPGFGISLDSLDEIKIILGAAIKCDMQSIPGGIRKWDSHFTPGWEAEARISAAKVLEVADFTRGATHYVPELEDISAGTYHRLVTYHARCGAVARATVQDFKRFDDAVFNDWTGCSDSDLCSGQSRYVLVGSRHYLLPGWSHTDLRIVGEDLFLRPCASMLNSQLFLNANRDGGPCQYCRFKLVLKLPRIRDMLTARVTKAVSEIQLEFGSPAPQ</sequence>
<name>A0ACB8A911_9AGAM</name>